<reference evidence="4" key="1">
    <citation type="submission" date="2020-08" db="EMBL/GenBank/DDBJ databases">
        <title>Genome public.</title>
        <authorList>
            <person name="Liu C."/>
            <person name="Sun Q."/>
        </authorList>
    </citation>
    <scope>NUCLEOTIDE SEQUENCE</scope>
    <source>
        <strain evidence="4">NSJ-52</strain>
    </source>
</reference>
<dbReference type="Pfam" id="PF00583">
    <property type="entry name" value="Acetyltransf_1"/>
    <property type="match status" value="1"/>
</dbReference>
<accession>A0A8J6MDQ3</accession>
<dbReference type="InterPro" id="IPR051016">
    <property type="entry name" value="Diverse_Substrate_AcTransf"/>
</dbReference>
<comment type="caution">
    <text evidence="4">The sequence shown here is derived from an EMBL/GenBank/DDBJ whole genome shotgun (WGS) entry which is preliminary data.</text>
</comment>
<gene>
    <name evidence="4" type="ORF">H8S62_16535</name>
</gene>
<feature type="domain" description="N-acetyltransferase" evidence="3">
    <location>
        <begin position="2"/>
        <end position="148"/>
    </location>
</feature>
<dbReference type="CDD" id="cd04301">
    <property type="entry name" value="NAT_SF"/>
    <property type="match status" value="1"/>
</dbReference>
<dbReference type="InterPro" id="IPR016181">
    <property type="entry name" value="Acyl_CoA_acyltransferase"/>
</dbReference>
<dbReference type="PANTHER" id="PTHR10545">
    <property type="entry name" value="DIAMINE N-ACETYLTRANSFERASE"/>
    <property type="match status" value="1"/>
</dbReference>
<keyword evidence="2" id="KW-0012">Acyltransferase</keyword>
<evidence type="ECO:0000256" key="1">
    <source>
        <dbReference type="ARBA" id="ARBA00022679"/>
    </source>
</evidence>
<name>A0A8J6MDQ3_9FIRM</name>
<dbReference type="RefSeq" id="WP_155149121.1">
    <property type="nucleotide sequence ID" value="NZ_JACOPQ010000018.1"/>
</dbReference>
<evidence type="ECO:0000313" key="5">
    <source>
        <dbReference type="Proteomes" id="UP000607645"/>
    </source>
</evidence>
<keyword evidence="5" id="KW-1185">Reference proteome</keyword>
<organism evidence="4 5">
    <name type="scientific">Lawsonibacter faecis</name>
    <dbReference type="NCBI Taxonomy" id="2763052"/>
    <lineage>
        <taxon>Bacteria</taxon>
        <taxon>Bacillati</taxon>
        <taxon>Bacillota</taxon>
        <taxon>Clostridia</taxon>
        <taxon>Eubacteriales</taxon>
        <taxon>Oscillospiraceae</taxon>
        <taxon>Lawsonibacter</taxon>
    </lineage>
</organism>
<dbReference type="PANTHER" id="PTHR10545:SF29">
    <property type="entry name" value="GH14572P-RELATED"/>
    <property type="match status" value="1"/>
</dbReference>
<dbReference type="InterPro" id="IPR000182">
    <property type="entry name" value="GNAT_dom"/>
</dbReference>
<dbReference type="AlphaFoldDB" id="A0A8J6MDQ3"/>
<evidence type="ECO:0000259" key="3">
    <source>
        <dbReference type="PROSITE" id="PS51186"/>
    </source>
</evidence>
<dbReference type="EMBL" id="JACOPQ010000018">
    <property type="protein sequence ID" value="MBC5738620.1"/>
    <property type="molecule type" value="Genomic_DNA"/>
</dbReference>
<proteinExistence type="predicted"/>
<dbReference type="Proteomes" id="UP000607645">
    <property type="component" value="Unassembled WGS sequence"/>
</dbReference>
<dbReference type="PROSITE" id="PS51186">
    <property type="entry name" value="GNAT"/>
    <property type="match status" value="1"/>
</dbReference>
<evidence type="ECO:0000313" key="4">
    <source>
        <dbReference type="EMBL" id="MBC5738620.1"/>
    </source>
</evidence>
<dbReference type="Gene3D" id="3.40.630.30">
    <property type="match status" value="1"/>
</dbReference>
<dbReference type="GO" id="GO:0008080">
    <property type="term" value="F:N-acetyltransferase activity"/>
    <property type="evidence" value="ECO:0007669"/>
    <property type="project" value="TreeGrafter"/>
</dbReference>
<keyword evidence="1" id="KW-0808">Transferase</keyword>
<protein>
    <submittedName>
        <fullName evidence="4">GNAT family N-acetyltransferase</fullName>
    </submittedName>
</protein>
<evidence type="ECO:0000256" key="2">
    <source>
        <dbReference type="ARBA" id="ARBA00023315"/>
    </source>
</evidence>
<sequence length="148" mass="16948">MFEIRDIAISDYDTVLPMVQEFYHSSAVEHDVDSAILERSLRAAADPAEPMLRGLLLLEDGAAVGYAYVTRYYSAEVGAHCLMFEELYFKESCRGKGYGTRVFQYVMAEYPDCGRIRLEVTDANKGAIRLYERLGFRFLQYGQMVLDR</sequence>
<dbReference type="SUPFAM" id="SSF55729">
    <property type="entry name" value="Acyl-CoA N-acyltransferases (Nat)"/>
    <property type="match status" value="1"/>
</dbReference>